<dbReference type="SMART" id="SM00477">
    <property type="entry name" value="NUC"/>
    <property type="match status" value="1"/>
</dbReference>
<keyword evidence="2" id="KW-0479">Metal-binding</keyword>
<feature type="transmembrane region" description="Helical" evidence="3">
    <location>
        <begin position="20"/>
        <end position="39"/>
    </location>
</feature>
<keyword evidence="6" id="KW-0540">Nuclease</keyword>
<evidence type="ECO:0000256" key="3">
    <source>
        <dbReference type="SAM" id="Phobius"/>
    </source>
</evidence>
<evidence type="ECO:0000256" key="2">
    <source>
        <dbReference type="PIRSR" id="PIRSR640255-2"/>
    </source>
</evidence>
<dbReference type="InterPro" id="IPR020821">
    <property type="entry name" value="ENPP1-3/EXOG-like_nuc-like"/>
</dbReference>
<keyword evidence="6" id="KW-0378">Hydrolase</keyword>
<comment type="caution">
    <text evidence="6">The sequence shown here is derived from an EMBL/GenBank/DDBJ whole genome shotgun (WGS) entry which is preliminary data.</text>
</comment>
<dbReference type="GO" id="GO:0046872">
    <property type="term" value="F:metal ion binding"/>
    <property type="evidence" value="ECO:0007669"/>
    <property type="project" value="UniProtKB-KW"/>
</dbReference>
<keyword evidence="3" id="KW-0812">Transmembrane</keyword>
<dbReference type="InterPro" id="IPR044925">
    <property type="entry name" value="His-Me_finger_sf"/>
</dbReference>
<dbReference type="Proteomes" id="UP000231638">
    <property type="component" value="Unassembled WGS sequence"/>
</dbReference>
<dbReference type="SMART" id="SM00892">
    <property type="entry name" value="Endonuclease_NS"/>
    <property type="match status" value="1"/>
</dbReference>
<feature type="domain" description="DNA/RNA non-specific endonuclease/pyrophosphatase/phosphodiesterase" evidence="5">
    <location>
        <begin position="64"/>
        <end position="263"/>
    </location>
</feature>
<dbReference type="GO" id="GO:0004519">
    <property type="term" value="F:endonuclease activity"/>
    <property type="evidence" value="ECO:0007669"/>
    <property type="project" value="UniProtKB-KW"/>
</dbReference>
<protein>
    <submittedName>
        <fullName evidence="6">DNA/RNA non-specific endonuclease</fullName>
    </submittedName>
</protein>
<evidence type="ECO:0000256" key="1">
    <source>
        <dbReference type="PIRSR" id="PIRSR640255-1"/>
    </source>
</evidence>
<dbReference type="SUPFAM" id="SSF54060">
    <property type="entry name" value="His-Me finger endonucleases"/>
    <property type="match status" value="1"/>
</dbReference>
<dbReference type="STRING" id="366522.GCA_001548055_02277"/>
<feature type="active site" description="Proton acceptor" evidence="1">
    <location>
        <position position="126"/>
    </location>
</feature>
<dbReference type="GO" id="GO:0003676">
    <property type="term" value="F:nucleic acid binding"/>
    <property type="evidence" value="ECO:0007669"/>
    <property type="project" value="InterPro"/>
</dbReference>
<dbReference type="PANTHER" id="PTHR13966:SF5">
    <property type="entry name" value="ENDONUCLEASE G, MITOCHONDRIAL"/>
    <property type="match status" value="1"/>
</dbReference>
<proteinExistence type="predicted"/>
<keyword evidence="6" id="KW-0255">Endonuclease</keyword>
<reference evidence="6 7" key="1">
    <citation type="journal article" date="2017" name="Front. Microbiol.">
        <title>Comparative Genomic Analysis of the Class Epsilonproteobacteria and Proposed Reclassification to Epsilonbacteraeota (phyl. nov.).</title>
        <authorList>
            <person name="Waite D.W."/>
            <person name="Vanwonterghem I."/>
            <person name="Rinke C."/>
            <person name="Parks D.H."/>
            <person name="Zhang Y."/>
            <person name="Takai K."/>
            <person name="Sievert S.M."/>
            <person name="Simon J."/>
            <person name="Campbell B.J."/>
            <person name="Hanson T.E."/>
            <person name="Woyke T."/>
            <person name="Klotz M.G."/>
            <person name="Hugenholtz P."/>
        </authorList>
    </citation>
    <scope>NUCLEOTIDE SEQUENCE [LARGE SCALE GENOMIC DNA]</scope>
    <source>
        <strain evidence="6">UBA11420</strain>
    </source>
</reference>
<organism evidence="6 7">
    <name type="scientific">Sulfurospirillum cavolei</name>
    <dbReference type="NCBI Taxonomy" id="366522"/>
    <lineage>
        <taxon>Bacteria</taxon>
        <taxon>Pseudomonadati</taxon>
        <taxon>Campylobacterota</taxon>
        <taxon>Epsilonproteobacteria</taxon>
        <taxon>Campylobacterales</taxon>
        <taxon>Sulfurospirillaceae</taxon>
        <taxon>Sulfurospirillum</taxon>
    </lineage>
</organism>
<evidence type="ECO:0000259" key="5">
    <source>
        <dbReference type="SMART" id="SM00892"/>
    </source>
</evidence>
<dbReference type="InterPro" id="IPR044929">
    <property type="entry name" value="DNA/RNA_non-sp_Endonuclease_sf"/>
</dbReference>
<dbReference type="CDD" id="cd00091">
    <property type="entry name" value="NUC"/>
    <property type="match status" value="1"/>
</dbReference>
<evidence type="ECO:0000259" key="4">
    <source>
        <dbReference type="SMART" id="SM00477"/>
    </source>
</evidence>
<accession>A0A2D3WCN7</accession>
<dbReference type="AlphaFoldDB" id="A0A2D3WCN7"/>
<dbReference type="GO" id="GO:0016787">
    <property type="term" value="F:hydrolase activity"/>
    <property type="evidence" value="ECO:0007669"/>
    <property type="project" value="InterPro"/>
</dbReference>
<feature type="binding site" evidence="2">
    <location>
        <position position="159"/>
    </location>
    <ligand>
        <name>Mg(2+)</name>
        <dbReference type="ChEBI" id="CHEBI:18420"/>
        <note>catalytic</note>
    </ligand>
</feature>
<evidence type="ECO:0000313" key="6">
    <source>
        <dbReference type="EMBL" id="DAB36046.1"/>
    </source>
</evidence>
<dbReference type="Pfam" id="PF01223">
    <property type="entry name" value="Endonuclease_NS"/>
    <property type="match status" value="1"/>
</dbReference>
<name>A0A2D3WCN7_9BACT</name>
<dbReference type="InterPro" id="IPR001604">
    <property type="entry name" value="Endo_G_ENPP1-like_dom"/>
</dbReference>
<dbReference type="PANTHER" id="PTHR13966">
    <property type="entry name" value="ENDONUCLEASE RELATED"/>
    <property type="match status" value="1"/>
</dbReference>
<gene>
    <name evidence="6" type="ORF">CFH80_06900</name>
</gene>
<evidence type="ECO:0000313" key="7">
    <source>
        <dbReference type="Proteomes" id="UP000231638"/>
    </source>
</evidence>
<dbReference type="Gene3D" id="3.40.570.10">
    <property type="entry name" value="Extracellular Endonuclease, subunit A"/>
    <property type="match status" value="1"/>
</dbReference>
<dbReference type="EMBL" id="DLUG01000182">
    <property type="protein sequence ID" value="DAB36046.1"/>
    <property type="molecule type" value="Genomic_DNA"/>
</dbReference>
<dbReference type="InterPro" id="IPR040255">
    <property type="entry name" value="Non-specific_endonuclease"/>
</dbReference>
<keyword evidence="3" id="KW-0472">Membrane</keyword>
<feature type="domain" description="ENPP1-3/EXOG-like endonuclease/phosphodiesterase" evidence="4">
    <location>
        <begin position="65"/>
        <end position="263"/>
    </location>
</feature>
<sequence>MRRERLLTTLLRLAIRYPKLLIIALLLGGLSYMYEVFIARDTMCFKGVPQALDARSEHWTRVFRNRAYMVGYSDIKANPLWVVYKLTPSSSETGSLKRPESFSRDWRNLGLIAQEDYTNSGYDRGHMAPNFAIARLYGKTAQYETFLMTNITPQKPSLNQKIWQRLEEAEIETFAPKYKVLWVYTGPLFEGRSQTLKSSAWIQVPSAFYKFYVGIDATDQLHTFGVIIPQNAKPNDSFERYAVSIDEIERRSGFDFLCELDDALEEKIEASQGEKWF</sequence>
<keyword evidence="3" id="KW-1133">Transmembrane helix</keyword>